<dbReference type="EMBL" id="ACYE01000015">
    <property type="protein sequence ID" value="EFE45008.1"/>
    <property type="molecule type" value="Genomic_DNA"/>
</dbReference>
<reference evidence="3" key="1">
    <citation type="journal article" date="2011" name="Genome Biol.">
        <title>Comparative and functional genomics provide insights into the pathogenicity of dermatophytic fungi.</title>
        <authorList>
            <person name="Burmester A."/>
            <person name="Shelest E."/>
            <person name="Gloeckner G."/>
            <person name="Heddergott C."/>
            <person name="Schindler S."/>
            <person name="Staib P."/>
            <person name="Heidel A."/>
            <person name="Felder M."/>
            <person name="Petzold A."/>
            <person name="Szafranski K."/>
            <person name="Feuermann M."/>
            <person name="Pedruzzi I."/>
            <person name="Priebe S."/>
            <person name="Groth M."/>
            <person name="Winkler R."/>
            <person name="Li W."/>
            <person name="Kniemeyer O."/>
            <person name="Schroeckh V."/>
            <person name="Hertweck C."/>
            <person name="Hube B."/>
            <person name="White T.C."/>
            <person name="Platzer M."/>
            <person name="Guthke R."/>
            <person name="Heitman J."/>
            <person name="Woestemeyer J."/>
            <person name="Zipfel P.F."/>
            <person name="Monod M."/>
            <person name="Brakhage A.A."/>
        </authorList>
    </citation>
    <scope>NUCLEOTIDE SEQUENCE [LARGE SCALE GENOMIC DNA]</scope>
    <source>
        <strain evidence="3">HKI 0517</strain>
    </source>
</reference>
<dbReference type="OrthoDB" id="188042at2759"/>
<feature type="signal peptide" evidence="1">
    <location>
        <begin position="1"/>
        <end position="28"/>
    </location>
</feature>
<keyword evidence="1" id="KW-0732">Signal</keyword>
<dbReference type="GeneID" id="9581857"/>
<accession>D4CZL7</accession>
<dbReference type="RefSeq" id="XP_003025619.1">
    <property type="nucleotide sequence ID" value="XM_003025573.1"/>
</dbReference>
<evidence type="ECO:0000313" key="2">
    <source>
        <dbReference type="EMBL" id="EFE45008.1"/>
    </source>
</evidence>
<feature type="chain" id="PRO_5003055865" description="Vacuolar protein sorting-associated protein 62" evidence="1">
    <location>
        <begin position="29"/>
        <end position="380"/>
    </location>
</feature>
<dbReference type="AlphaFoldDB" id="D4CZL7"/>
<gene>
    <name evidence="2" type="ORF">TRV_00259</name>
</gene>
<dbReference type="PANTHER" id="PTHR48174:SF5">
    <property type="entry name" value="VACUOLAR PROTEIN SORTING-ASSOCIATED PROTEIN 62"/>
    <property type="match status" value="1"/>
</dbReference>
<dbReference type="Proteomes" id="UP000008383">
    <property type="component" value="Unassembled WGS sequence"/>
</dbReference>
<dbReference type="KEGG" id="tve:TRV_00259"/>
<comment type="caution">
    <text evidence="2">The sequence shown here is derived from an EMBL/GenBank/DDBJ whole genome shotgun (WGS) entry which is preliminary data.</text>
</comment>
<keyword evidence="3" id="KW-1185">Reference proteome</keyword>
<dbReference type="PANTHER" id="PTHR48174">
    <property type="entry name" value="DUF946 FAMILY PROTEIN"/>
    <property type="match status" value="1"/>
</dbReference>
<dbReference type="HOGENOM" id="CLU_024079_0_1_1"/>
<evidence type="ECO:0008006" key="4">
    <source>
        <dbReference type="Google" id="ProtNLM"/>
    </source>
</evidence>
<protein>
    <recommendedName>
        <fullName evidence="4">Vacuolar protein sorting-associated protein 62</fullName>
    </recommendedName>
</protein>
<name>D4CZL7_TRIVH</name>
<proteinExistence type="predicted"/>
<evidence type="ECO:0000256" key="1">
    <source>
        <dbReference type="SAM" id="SignalP"/>
    </source>
</evidence>
<evidence type="ECO:0000313" key="3">
    <source>
        <dbReference type="Proteomes" id="UP000008383"/>
    </source>
</evidence>
<sequence length="380" mass="41405">MGKCGPSHCAWPALAALILGLGIGNISAASVYIAAEQCLAPAPSATVPDYVMKYAPLIWIHSQDPYQPSDIGAQLKNSIPMINHVAIPNVPTDITLNNLDQLNKLGGNKVCLTSKEGIQALPAWFRGVKPNKDGKTEGAVSSAIVVREHGDEGKTVDAFYFYFYAYNQGNTVLGIEFGDHVGDCQHAAGQAFQYSATDKRGVRPIGFSGNGTHAVYATAGLLVQQKTMCANLGRTHDHTIPGLDLPAGFLEDETDEGTLWDPTLSAYVYSYSSTTGLFTPYDPSTPTNWLYYQGHWGDEQLPDDAPGQIELFGQRKYSTGPDGPMFKELVREKVCPSGVKLCLVLPWVTAVKEEKRKQMLADLVKEELERESKKHSKPLE</sequence>
<organism evidence="2 3">
    <name type="scientific">Trichophyton verrucosum (strain HKI 0517)</name>
    <dbReference type="NCBI Taxonomy" id="663202"/>
    <lineage>
        <taxon>Eukaryota</taxon>
        <taxon>Fungi</taxon>
        <taxon>Dikarya</taxon>
        <taxon>Ascomycota</taxon>
        <taxon>Pezizomycotina</taxon>
        <taxon>Eurotiomycetes</taxon>
        <taxon>Eurotiomycetidae</taxon>
        <taxon>Onygenales</taxon>
        <taxon>Arthrodermataceae</taxon>
        <taxon>Trichophyton</taxon>
    </lineage>
</organism>